<proteinExistence type="predicted"/>
<dbReference type="EMBL" id="JACCCZ010000001">
    <property type="protein sequence ID" value="NYG04142.1"/>
    <property type="molecule type" value="Genomic_DNA"/>
</dbReference>
<name>A0A852WFJ3_PSEA5</name>
<organism evidence="3 4">
    <name type="scientific">Pseudonocardia alni</name>
    <name type="common">Amycolata alni</name>
    <dbReference type="NCBI Taxonomy" id="33907"/>
    <lineage>
        <taxon>Bacteria</taxon>
        <taxon>Bacillati</taxon>
        <taxon>Actinomycetota</taxon>
        <taxon>Actinomycetes</taxon>
        <taxon>Pseudonocardiales</taxon>
        <taxon>Pseudonocardiaceae</taxon>
        <taxon>Pseudonocardia</taxon>
    </lineage>
</organism>
<evidence type="ECO:0000259" key="2">
    <source>
        <dbReference type="Pfam" id="PF13649"/>
    </source>
</evidence>
<dbReference type="AlphaFoldDB" id="A0A852WFJ3"/>
<dbReference type="PANTHER" id="PTHR43861">
    <property type="entry name" value="TRANS-ACONITATE 2-METHYLTRANSFERASE-RELATED"/>
    <property type="match status" value="1"/>
</dbReference>
<dbReference type="Pfam" id="PF13649">
    <property type="entry name" value="Methyltransf_25"/>
    <property type="match status" value="1"/>
</dbReference>
<reference evidence="3 4" key="1">
    <citation type="submission" date="2020-07" db="EMBL/GenBank/DDBJ databases">
        <title>Sequencing the genomes of 1000 actinobacteria strains.</title>
        <authorList>
            <person name="Klenk H.-P."/>
        </authorList>
    </citation>
    <scope>NUCLEOTIDE SEQUENCE [LARGE SCALE GENOMIC DNA]</scope>
    <source>
        <strain evidence="3 4">DSM 44749</strain>
    </source>
</reference>
<dbReference type="Proteomes" id="UP000549695">
    <property type="component" value="Unassembled WGS sequence"/>
</dbReference>
<dbReference type="GeneID" id="98054108"/>
<comment type="caution">
    <text evidence="3">The sequence shown here is derived from an EMBL/GenBank/DDBJ whole genome shotgun (WGS) entry which is preliminary data.</text>
</comment>
<keyword evidence="1" id="KW-0808">Transferase</keyword>
<dbReference type="CDD" id="cd02440">
    <property type="entry name" value="AdoMet_MTases"/>
    <property type="match status" value="1"/>
</dbReference>
<dbReference type="RefSeq" id="WP_179762095.1">
    <property type="nucleotide sequence ID" value="NZ_BAAAJZ010000006.1"/>
</dbReference>
<sequence>MVETMTLDREFWERRWTEVLDEHGDTVARMPPNAHLTAEVGDLPAGRALDAGCGHGAETIWLAARGWTVTALDFSPAVLEHARATAEEALGAEIAGRIDFIEGDLTTWAPEPGYFDLVVCLYVHSAGAVHELIQRMASGVIPGGTLFLVGHRPIDPDTGAETPAAGQVQVSVDEARAALGSEQWDIAVAEDRRRPAAKSGVDAVICARRREGAS</sequence>
<evidence type="ECO:0000313" key="3">
    <source>
        <dbReference type="EMBL" id="NYG04142.1"/>
    </source>
</evidence>
<accession>A0A852WFJ3</accession>
<dbReference type="InterPro" id="IPR041698">
    <property type="entry name" value="Methyltransf_25"/>
</dbReference>
<evidence type="ECO:0000256" key="1">
    <source>
        <dbReference type="ARBA" id="ARBA00022679"/>
    </source>
</evidence>
<protein>
    <submittedName>
        <fullName evidence="3">SAM-dependent methyltransferase</fullName>
    </submittedName>
</protein>
<gene>
    <name evidence="3" type="ORF">HDA37_004427</name>
</gene>
<evidence type="ECO:0000313" key="4">
    <source>
        <dbReference type="Proteomes" id="UP000549695"/>
    </source>
</evidence>
<feature type="domain" description="Methyltransferase" evidence="2">
    <location>
        <begin position="49"/>
        <end position="144"/>
    </location>
</feature>
<keyword evidence="4" id="KW-1185">Reference proteome</keyword>
<dbReference type="GO" id="GO:0032259">
    <property type="term" value="P:methylation"/>
    <property type="evidence" value="ECO:0007669"/>
    <property type="project" value="UniProtKB-KW"/>
</dbReference>
<keyword evidence="3" id="KW-0489">Methyltransferase</keyword>
<dbReference type="InterPro" id="IPR029063">
    <property type="entry name" value="SAM-dependent_MTases_sf"/>
</dbReference>
<dbReference type="Gene3D" id="3.40.50.150">
    <property type="entry name" value="Vaccinia Virus protein VP39"/>
    <property type="match status" value="1"/>
</dbReference>
<dbReference type="GO" id="GO:0008168">
    <property type="term" value="F:methyltransferase activity"/>
    <property type="evidence" value="ECO:0007669"/>
    <property type="project" value="UniProtKB-KW"/>
</dbReference>
<dbReference type="SUPFAM" id="SSF53335">
    <property type="entry name" value="S-adenosyl-L-methionine-dependent methyltransferases"/>
    <property type="match status" value="1"/>
</dbReference>